<sequence>MERQNRRWMKLDNAAKIYPASQSRRWMALFRLSAVLTEPVDPVVLQKALERTLRRFPSFSQRLRNGVFWNYLEQLDGTPGIQKDVMNPCMRMRFRENGGFMFRVRYYGKRIAVEFFHVLTDGTGGFCFLKTLVAEYLTERYGVTIPRSAEILDCTQKAAPEELEDGYLKYARYVPRSRKETSAYCIPGKRIRNFVFVTTGTLDAKAVAKLAKQYHATVTEFLVAALILAIDPIQRKQVLFQNSLKPVKICVPVNLRKYYGSNTMRNFASYINPGIEPRYGKFDFAETVRLVHGQMAVETNEKMLNAKFSTNVLSEQNVFLRLAPWFLKKQAMKLVFKMKGDRQSSTTISNLGVASLPKDMARYVSRMDFMLGPLSRNRVACASLSYQDQLVINFTRTIRSAEVERNFFTMLVKMGLHVKIESNQQRLQQEHPNED</sequence>
<accession>A0A926D7E6</accession>
<name>A0A926D7E6_9FIRM</name>
<organism evidence="1 2">
    <name type="scientific">Yeguia hominis</name>
    <dbReference type="NCBI Taxonomy" id="2763662"/>
    <lineage>
        <taxon>Bacteria</taxon>
        <taxon>Bacillati</taxon>
        <taxon>Bacillota</taxon>
        <taxon>Clostridia</taxon>
        <taxon>Eubacteriales</taxon>
        <taxon>Yeguiaceae</taxon>
        <taxon>Yeguia</taxon>
    </lineage>
</organism>
<comment type="caution">
    <text evidence="1">The sequence shown here is derived from an EMBL/GenBank/DDBJ whole genome shotgun (WGS) entry which is preliminary data.</text>
</comment>
<dbReference type="Proteomes" id="UP000651482">
    <property type="component" value="Unassembled WGS sequence"/>
</dbReference>
<dbReference type="AlphaFoldDB" id="A0A926D7E6"/>
<dbReference type="EMBL" id="JACRSN010000003">
    <property type="protein sequence ID" value="MBC8533071.1"/>
    <property type="molecule type" value="Genomic_DNA"/>
</dbReference>
<evidence type="ECO:0008006" key="3">
    <source>
        <dbReference type="Google" id="ProtNLM"/>
    </source>
</evidence>
<dbReference type="RefSeq" id="WP_249318395.1">
    <property type="nucleotide sequence ID" value="NZ_JACRSN010000003.1"/>
</dbReference>
<gene>
    <name evidence="1" type="ORF">IAG03_03435</name>
</gene>
<proteinExistence type="predicted"/>
<evidence type="ECO:0000313" key="1">
    <source>
        <dbReference type="EMBL" id="MBC8533071.1"/>
    </source>
</evidence>
<protein>
    <recommendedName>
        <fullName evidence="3">Alcohol acetyltransferase</fullName>
    </recommendedName>
</protein>
<reference evidence="1" key="1">
    <citation type="submission" date="2020-08" db="EMBL/GenBank/DDBJ databases">
        <title>Genome public.</title>
        <authorList>
            <person name="Liu C."/>
            <person name="Sun Q."/>
        </authorList>
    </citation>
    <scope>NUCLEOTIDE SEQUENCE</scope>
    <source>
        <strain evidence="1">NSJ-40</strain>
    </source>
</reference>
<keyword evidence="2" id="KW-1185">Reference proteome</keyword>
<evidence type="ECO:0000313" key="2">
    <source>
        <dbReference type="Proteomes" id="UP000651482"/>
    </source>
</evidence>